<feature type="region of interest" description="Disordered" evidence="1">
    <location>
        <begin position="131"/>
        <end position="282"/>
    </location>
</feature>
<dbReference type="AlphaFoldDB" id="A0A060SYD1"/>
<feature type="compositionally biased region" description="Polar residues" evidence="1">
    <location>
        <begin position="341"/>
        <end position="427"/>
    </location>
</feature>
<feature type="compositionally biased region" description="Polar residues" evidence="1">
    <location>
        <begin position="496"/>
        <end position="587"/>
    </location>
</feature>
<feature type="compositionally biased region" description="Polar residues" evidence="1">
    <location>
        <begin position="455"/>
        <end position="464"/>
    </location>
</feature>
<gene>
    <name evidence="2" type="ORF">GNLVRS02_ARAD1A11528g</name>
</gene>
<feature type="compositionally biased region" description="Low complexity" evidence="1">
    <location>
        <begin position="235"/>
        <end position="248"/>
    </location>
</feature>
<accession>A0A060SYD1</accession>
<feature type="region of interest" description="Disordered" evidence="1">
    <location>
        <begin position="296"/>
        <end position="686"/>
    </location>
</feature>
<reference evidence="2" key="2">
    <citation type="submission" date="2014-06" db="EMBL/GenBank/DDBJ databases">
        <title>The complete genome of Blastobotrys (Arxula) adeninivorans LS3 - a yeast of biotechnological interest.</title>
        <authorList>
            <person name="Kunze G."/>
            <person name="Gaillardin C."/>
            <person name="Czernicka M."/>
            <person name="Durrens P."/>
            <person name="Martin T."/>
            <person name="Boer E."/>
            <person name="Gabaldon T."/>
            <person name="Cruz J."/>
            <person name="Talla E."/>
            <person name="Marck C."/>
            <person name="Goffeau A."/>
            <person name="Barbe V."/>
            <person name="Baret P."/>
            <person name="Baronian K."/>
            <person name="Beier S."/>
            <person name="Bleykasten C."/>
            <person name="Bode R."/>
            <person name="Casaregola S."/>
            <person name="Despons L."/>
            <person name="Fairhead C."/>
            <person name="Giersberg M."/>
            <person name="Gierski P."/>
            <person name="Hahnel U."/>
            <person name="Hartmann A."/>
            <person name="Jankowska D."/>
            <person name="Jubin C."/>
            <person name="Jung P."/>
            <person name="Lafontaine I."/>
            <person name="Leh-Louis V."/>
            <person name="Lemaire M."/>
            <person name="Marcet-Houben M."/>
            <person name="Mascher M."/>
            <person name="Morel G."/>
            <person name="Richard G.-F."/>
            <person name="Riechen J."/>
            <person name="Sacerdot C."/>
            <person name="Sarkar A."/>
            <person name="Savel G."/>
            <person name="Schacherer J."/>
            <person name="Sherman D."/>
            <person name="Straub M.-L."/>
            <person name="Stein N."/>
            <person name="Thierry A."/>
            <person name="Trautwein-Schult A."/>
            <person name="Westhof E."/>
            <person name="Worch S."/>
            <person name="Dujon B."/>
            <person name="Souciet J.-L."/>
            <person name="Wincker P."/>
            <person name="Scholz U."/>
            <person name="Neuveglise N."/>
        </authorList>
    </citation>
    <scope>NUCLEOTIDE SEQUENCE</scope>
    <source>
        <strain evidence="2">LS3</strain>
    </source>
</reference>
<sequence>MDTNPFHSVGSGPTAGTGPTNMLPRPDSIPMDQLNMSQEELRAYPRWYTDLLMRKGKQTVDIEDTTAFLSNFGLDESLRLALVRSFDPPLHSLDPTAFYILVRLASHLLQGKASLTSSLIYVPAPVPQPRSILSRKRKNKTSDGTPPPSSSSDALAGNPFRKTASPSEDPSSKRKLDFNSFTTFMLTGNRPDPSSSSREGSPSAESRPKKRVTFNPEPPQVAEAAARSMEELMRQRQIQAAQAPQPQFLAPPVPAPVYQPMQYNGTANGSNGEEEEEEDVEIDSTFQNVNIDSVLHHGTSNLAPPHQEDSNTPSPSPSPQPEFLQGPPQQGIQGYQGRPLQPNNTGSYQALQPNTTGSQYQLQPNTTGNQYTGTRLQPNNTGNQLQPNNTGSQYPALQPNTTGNQYQLQPNTTGNQYQLPNNTNQYQGLRPNITGDVGSRPNTTGNQGPGAQYLQGLQPNTTGNHGPGAQYLQSNSTGSYQGLQPTTTGGLMGQIHPNNSAPSLRPNTTGMQTLQPSSTGSMPPNVMNQSNPSLSHLTTSFPNSSSSSMQEFSQRFLPPSNSASPQPMPQLGSQVGSPQPQQNQFGTNRPVPPPPPPPRATAASNMGGLPAIAPPPPVPRRTRVVSPPQGVQGMPGQGMQGVVPPPPPPPQRRRAASSSGQYLAPQMPSSLTSSPGMGHSNLAFTNQQVSSAPDLLSDLRALQEEVNRINQRT</sequence>
<name>A0A060SYD1_BLAAD</name>
<dbReference type="EMBL" id="HG937691">
    <property type="protein sequence ID" value="CDP33534.1"/>
    <property type="molecule type" value="Genomic_DNA"/>
</dbReference>
<feature type="compositionally biased region" description="Low complexity" evidence="1">
    <location>
        <begin position="190"/>
        <end position="205"/>
    </location>
</feature>
<reference evidence="2" key="1">
    <citation type="submission" date="2014-02" db="EMBL/GenBank/DDBJ databases">
        <authorList>
            <person name="Genoscope - CEA"/>
        </authorList>
    </citation>
    <scope>NUCLEOTIDE SEQUENCE</scope>
    <source>
        <strain evidence="2">LS3</strain>
    </source>
</reference>
<feature type="compositionally biased region" description="Low complexity" evidence="1">
    <location>
        <begin position="325"/>
        <end position="339"/>
    </location>
</feature>
<feature type="compositionally biased region" description="Polar residues" evidence="1">
    <location>
        <begin position="656"/>
        <end position="675"/>
    </location>
</feature>
<feature type="compositionally biased region" description="Polar residues" evidence="1">
    <location>
        <begin position="471"/>
        <end position="489"/>
    </location>
</feature>
<feature type="compositionally biased region" description="Pro residues" evidence="1">
    <location>
        <begin position="590"/>
        <end position="599"/>
    </location>
</feature>
<evidence type="ECO:0000256" key="1">
    <source>
        <dbReference type="SAM" id="MobiDB-lite"/>
    </source>
</evidence>
<feature type="compositionally biased region" description="Acidic residues" evidence="1">
    <location>
        <begin position="272"/>
        <end position="282"/>
    </location>
</feature>
<evidence type="ECO:0000313" key="2">
    <source>
        <dbReference type="EMBL" id="CDP33534.1"/>
    </source>
</evidence>
<feature type="compositionally biased region" description="Polar residues" evidence="1">
    <location>
        <begin position="261"/>
        <end position="271"/>
    </location>
</feature>
<protein>
    <submittedName>
        <fullName evidence="2">ARAD1A11528p</fullName>
    </submittedName>
</protein>
<feature type="region of interest" description="Disordered" evidence="1">
    <location>
        <begin position="1"/>
        <end position="27"/>
    </location>
</feature>
<proteinExistence type="predicted"/>
<organism evidence="2">
    <name type="scientific">Blastobotrys adeninivorans</name>
    <name type="common">Yeast</name>
    <name type="synonym">Arxula adeninivorans</name>
    <dbReference type="NCBI Taxonomy" id="409370"/>
    <lineage>
        <taxon>Eukaryota</taxon>
        <taxon>Fungi</taxon>
        <taxon>Dikarya</taxon>
        <taxon>Ascomycota</taxon>
        <taxon>Saccharomycotina</taxon>
        <taxon>Dipodascomycetes</taxon>
        <taxon>Dipodascales</taxon>
        <taxon>Trichomonascaceae</taxon>
        <taxon>Blastobotrys</taxon>
    </lineage>
</organism>